<dbReference type="EMBL" id="JBHSZO010000033">
    <property type="protein sequence ID" value="MFC7220352.1"/>
    <property type="molecule type" value="Genomic_DNA"/>
</dbReference>
<sequence>MTVNEDLRSIQSLRDRELSAWLDAHADASASPQWWWGILESIESNASGLRNISPDQRSDLLGAGARLLASGGARGELSPSLVAYWQLRLAVIATRYDSGLPGLIGTLTPEGAVRWAVSNMPASREEIVGYARERAYRYRDAGDDFYAPVGVACQNREQRDPRIDLLQDVERVLSALEWIDSSRLEEALRAEVEAWLGIRPELNM</sequence>
<evidence type="ECO:0000313" key="2">
    <source>
        <dbReference type="Proteomes" id="UP001596413"/>
    </source>
</evidence>
<protein>
    <submittedName>
        <fullName evidence="1">Uncharacterized protein</fullName>
    </submittedName>
</protein>
<proteinExistence type="predicted"/>
<evidence type="ECO:0000313" key="1">
    <source>
        <dbReference type="EMBL" id="MFC7220352.1"/>
    </source>
</evidence>
<dbReference type="Proteomes" id="UP001596413">
    <property type="component" value="Unassembled WGS sequence"/>
</dbReference>
<comment type="caution">
    <text evidence="1">The sequence shown here is derived from an EMBL/GenBank/DDBJ whole genome shotgun (WGS) entry which is preliminary data.</text>
</comment>
<gene>
    <name evidence="1" type="ORF">ACFQLX_19600</name>
</gene>
<name>A0ABW2GL58_9ACTN</name>
<organism evidence="1 2">
    <name type="scientific">Streptomyces polyrhachis</name>
    <dbReference type="NCBI Taxonomy" id="1282885"/>
    <lineage>
        <taxon>Bacteria</taxon>
        <taxon>Bacillati</taxon>
        <taxon>Actinomycetota</taxon>
        <taxon>Actinomycetes</taxon>
        <taxon>Kitasatosporales</taxon>
        <taxon>Streptomycetaceae</taxon>
        <taxon>Streptomyces</taxon>
    </lineage>
</organism>
<keyword evidence="2" id="KW-1185">Reference proteome</keyword>
<accession>A0ABW2GL58</accession>
<reference evidence="2" key="1">
    <citation type="journal article" date="2019" name="Int. J. Syst. Evol. Microbiol.">
        <title>The Global Catalogue of Microorganisms (GCM) 10K type strain sequencing project: providing services to taxonomists for standard genome sequencing and annotation.</title>
        <authorList>
            <consortium name="The Broad Institute Genomics Platform"/>
            <consortium name="The Broad Institute Genome Sequencing Center for Infectious Disease"/>
            <person name="Wu L."/>
            <person name="Ma J."/>
        </authorList>
    </citation>
    <scope>NUCLEOTIDE SEQUENCE [LARGE SCALE GENOMIC DNA]</scope>
    <source>
        <strain evidence="2">CGMCC 1.13681</strain>
    </source>
</reference>
<dbReference type="RefSeq" id="WP_386416974.1">
    <property type="nucleotide sequence ID" value="NZ_JBHSZO010000033.1"/>
</dbReference>